<feature type="compositionally biased region" description="Basic and acidic residues" evidence="1">
    <location>
        <begin position="91"/>
        <end position="102"/>
    </location>
</feature>
<organism evidence="2 3">
    <name type="scientific">Bombardia bombarda</name>
    <dbReference type="NCBI Taxonomy" id="252184"/>
    <lineage>
        <taxon>Eukaryota</taxon>
        <taxon>Fungi</taxon>
        <taxon>Dikarya</taxon>
        <taxon>Ascomycota</taxon>
        <taxon>Pezizomycotina</taxon>
        <taxon>Sordariomycetes</taxon>
        <taxon>Sordariomycetidae</taxon>
        <taxon>Sordariales</taxon>
        <taxon>Lasiosphaeriaceae</taxon>
        <taxon>Bombardia</taxon>
    </lineage>
</organism>
<accession>A0AA39TQ72</accession>
<evidence type="ECO:0000313" key="2">
    <source>
        <dbReference type="EMBL" id="KAK0613026.1"/>
    </source>
</evidence>
<gene>
    <name evidence="2" type="ORF">B0T17DRAFT_511383</name>
</gene>
<name>A0AA39TQ72_9PEZI</name>
<dbReference type="Proteomes" id="UP001174934">
    <property type="component" value="Unassembled WGS sequence"/>
</dbReference>
<protein>
    <submittedName>
        <fullName evidence="2">Uncharacterized protein</fullName>
    </submittedName>
</protein>
<sequence>MLDLVVGSRLRYSGLPLAQSRSRIEIRHRLPEEPVSSVEALSPARTGLGPRADRECSNTIACRRNKLRGRVGEGTDCGLTLRPQTSSLSADKCREEKPVNGV</sequence>
<reference evidence="2" key="1">
    <citation type="submission" date="2023-06" db="EMBL/GenBank/DDBJ databases">
        <title>Genome-scale phylogeny and comparative genomics of the fungal order Sordariales.</title>
        <authorList>
            <consortium name="Lawrence Berkeley National Laboratory"/>
            <person name="Hensen N."/>
            <person name="Bonometti L."/>
            <person name="Westerberg I."/>
            <person name="Brannstrom I.O."/>
            <person name="Guillou S."/>
            <person name="Cros-Aarteil S."/>
            <person name="Calhoun S."/>
            <person name="Haridas S."/>
            <person name="Kuo A."/>
            <person name="Mondo S."/>
            <person name="Pangilinan J."/>
            <person name="Riley R."/>
            <person name="LaButti K."/>
            <person name="Andreopoulos B."/>
            <person name="Lipzen A."/>
            <person name="Chen C."/>
            <person name="Yanf M."/>
            <person name="Daum C."/>
            <person name="Ng V."/>
            <person name="Clum A."/>
            <person name="Steindorff A."/>
            <person name="Ohm R."/>
            <person name="Martin F."/>
            <person name="Silar P."/>
            <person name="Natvig D."/>
            <person name="Lalanne C."/>
            <person name="Gautier V."/>
            <person name="Ament-velasquez S.L."/>
            <person name="Kruys A."/>
            <person name="Hutchinson M.I."/>
            <person name="Powell A.J."/>
            <person name="Barry K."/>
            <person name="Miller A.N."/>
            <person name="Grigoriev I.V."/>
            <person name="Debuchy R."/>
            <person name="Gladieux P."/>
            <person name="Thoren M.H."/>
            <person name="Johannesson H."/>
        </authorList>
    </citation>
    <scope>NUCLEOTIDE SEQUENCE</scope>
    <source>
        <strain evidence="2">SMH3391-2</strain>
    </source>
</reference>
<proteinExistence type="predicted"/>
<keyword evidence="3" id="KW-1185">Reference proteome</keyword>
<feature type="region of interest" description="Disordered" evidence="1">
    <location>
        <begin position="73"/>
        <end position="102"/>
    </location>
</feature>
<dbReference type="EMBL" id="JAULSR010000008">
    <property type="protein sequence ID" value="KAK0613026.1"/>
    <property type="molecule type" value="Genomic_DNA"/>
</dbReference>
<dbReference type="AlphaFoldDB" id="A0AA39TQ72"/>
<evidence type="ECO:0000256" key="1">
    <source>
        <dbReference type="SAM" id="MobiDB-lite"/>
    </source>
</evidence>
<comment type="caution">
    <text evidence="2">The sequence shown here is derived from an EMBL/GenBank/DDBJ whole genome shotgun (WGS) entry which is preliminary data.</text>
</comment>
<evidence type="ECO:0000313" key="3">
    <source>
        <dbReference type="Proteomes" id="UP001174934"/>
    </source>
</evidence>